<gene>
    <name evidence="10" type="ORF">SAMN05421543_12116</name>
</gene>
<keyword evidence="4" id="KW-0378">Hydrolase</keyword>
<dbReference type="GO" id="GO:0005615">
    <property type="term" value="C:extracellular space"/>
    <property type="evidence" value="ECO:0007669"/>
    <property type="project" value="TreeGrafter"/>
</dbReference>
<feature type="signal peptide" evidence="8">
    <location>
        <begin position="1"/>
        <end position="19"/>
    </location>
</feature>
<dbReference type="PANTHER" id="PTHR11705">
    <property type="entry name" value="PROTEASE FAMILY M14 CARBOXYPEPTIDASE A,B"/>
    <property type="match status" value="1"/>
</dbReference>
<dbReference type="Pfam" id="PF00246">
    <property type="entry name" value="Peptidase_M14"/>
    <property type="match status" value="1"/>
</dbReference>
<evidence type="ECO:0000256" key="7">
    <source>
        <dbReference type="PROSITE-ProRule" id="PRU01379"/>
    </source>
</evidence>
<proteinExistence type="inferred from homology"/>
<evidence type="ECO:0000256" key="4">
    <source>
        <dbReference type="ARBA" id="ARBA00022801"/>
    </source>
</evidence>
<organism evidence="10 11">
    <name type="scientific">Alicyclobacillus macrosporangiidus</name>
    <dbReference type="NCBI Taxonomy" id="392015"/>
    <lineage>
        <taxon>Bacteria</taxon>
        <taxon>Bacillati</taxon>
        <taxon>Bacillota</taxon>
        <taxon>Bacilli</taxon>
        <taxon>Bacillales</taxon>
        <taxon>Alicyclobacillaceae</taxon>
        <taxon>Alicyclobacillus</taxon>
    </lineage>
</organism>
<evidence type="ECO:0000256" key="5">
    <source>
        <dbReference type="ARBA" id="ARBA00022833"/>
    </source>
</evidence>
<name>A0A1I7KYS8_9BACL</name>
<dbReference type="EMBL" id="FPBV01000021">
    <property type="protein sequence ID" value="SFV02444.1"/>
    <property type="molecule type" value="Genomic_DNA"/>
</dbReference>
<dbReference type="InterPro" id="IPR000834">
    <property type="entry name" value="Peptidase_M14"/>
</dbReference>
<dbReference type="SMART" id="SM00631">
    <property type="entry name" value="Zn_pept"/>
    <property type="match status" value="1"/>
</dbReference>
<evidence type="ECO:0000256" key="8">
    <source>
        <dbReference type="SAM" id="SignalP"/>
    </source>
</evidence>
<keyword evidence="11" id="KW-1185">Reference proteome</keyword>
<evidence type="ECO:0000256" key="2">
    <source>
        <dbReference type="ARBA" id="ARBA00005988"/>
    </source>
</evidence>
<evidence type="ECO:0000256" key="3">
    <source>
        <dbReference type="ARBA" id="ARBA00022670"/>
    </source>
</evidence>
<dbReference type="SUPFAM" id="SSF53187">
    <property type="entry name" value="Zn-dependent exopeptidases"/>
    <property type="match status" value="1"/>
</dbReference>
<keyword evidence="6" id="KW-0482">Metalloprotease</keyword>
<keyword evidence="5" id="KW-0862">Zinc</keyword>
<accession>A0A1I7KYS8</accession>
<keyword evidence="3" id="KW-0645">Protease</keyword>
<dbReference type="GO" id="GO:0008270">
    <property type="term" value="F:zinc ion binding"/>
    <property type="evidence" value="ECO:0007669"/>
    <property type="project" value="InterPro"/>
</dbReference>
<feature type="domain" description="Peptidase M14" evidence="9">
    <location>
        <begin position="305"/>
        <end position="601"/>
    </location>
</feature>
<comment type="similarity">
    <text evidence="2 7">Belongs to the peptidase M14 family.</text>
</comment>
<evidence type="ECO:0000313" key="10">
    <source>
        <dbReference type="EMBL" id="SFV02444.1"/>
    </source>
</evidence>
<evidence type="ECO:0000313" key="11">
    <source>
        <dbReference type="Proteomes" id="UP000183508"/>
    </source>
</evidence>
<sequence>MKRNSVRSAVWLSALATTALCTWGNPQDVGASSLSFETKKITLNGQLISAPKGFVYNNTTYLPIWYLMQALNRLGIASTWDGSNWNLTVNEAADYTNPNTSSSGKAIIVNGFVVEHAPALIEKDPSSGVETTYMPIWYLQQALNRLGIHSAWDGTTWAMTASHPIPPLPGIALTTRSITTDNGYRDAQVASFYDGTEYMDLDAVTKALAAFGVPNVRSGNDWYWNQSAAPGDATVAFDPATPMTVHLPDQSEIRFPVVAFQGKTYVPIWYVMTGLKRLGDYPTWNGQVFLIAKLPPAHPVVNPNQTYSYTIMQSDIQSLKDMYPDLIQVKVVGQTAYGRDIYAVGLGKGKATVLISGSHHAREWITTALNMYMLDRYAYAYRNNQWIGGYNVKQILDETTIWFIPMVNPDGVTLAQFGDSVFPADVRASLVAMNNGSTNFARWKNNAQGIDPNRQYDGGWYTLPSIVTHPWYEFYKGTAPYQINEVKAVLNLINQINPQEEVAYHASGGVIYWGYQIRPDNLSHFHDLALRMSRLTGYPVQTPPANEQGGGLTDWWTQKVGRPGFTIEVGPAVGEAPVPIQYFSSIWSQNQAVGLELAEEGYNQYVQNPDSVVHAP</sequence>
<dbReference type="STRING" id="392015.SAMN05421543_12116"/>
<keyword evidence="10" id="KW-0121">Carboxypeptidase</keyword>
<comment type="cofactor">
    <cofactor evidence="1">
        <name>Zn(2+)</name>
        <dbReference type="ChEBI" id="CHEBI:29105"/>
    </cofactor>
</comment>
<dbReference type="GO" id="GO:0006508">
    <property type="term" value="P:proteolysis"/>
    <property type="evidence" value="ECO:0007669"/>
    <property type="project" value="UniProtKB-KW"/>
</dbReference>
<keyword evidence="8" id="KW-0732">Signal</keyword>
<dbReference type="GO" id="GO:0004181">
    <property type="term" value="F:metallocarboxypeptidase activity"/>
    <property type="evidence" value="ECO:0007669"/>
    <property type="project" value="InterPro"/>
</dbReference>
<dbReference type="OrthoDB" id="1877836at2"/>
<dbReference type="RefSeq" id="WP_074955257.1">
    <property type="nucleotide sequence ID" value="NZ_FPBV01000021.1"/>
</dbReference>
<evidence type="ECO:0000256" key="1">
    <source>
        <dbReference type="ARBA" id="ARBA00001947"/>
    </source>
</evidence>
<reference evidence="11" key="1">
    <citation type="submission" date="2016-10" db="EMBL/GenBank/DDBJ databases">
        <authorList>
            <person name="Varghese N."/>
        </authorList>
    </citation>
    <scope>NUCLEOTIDE SEQUENCE [LARGE SCALE GENOMIC DNA]</scope>
    <source>
        <strain evidence="11">DSM 17980</strain>
    </source>
</reference>
<dbReference type="PROSITE" id="PS52035">
    <property type="entry name" value="PEPTIDASE_M14"/>
    <property type="match status" value="1"/>
</dbReference>
<feature type="active site" description="Proton donor/acceptor" evidence="7">
    <location>
        <position position="568"/>
    </location>
</feature>
<protein>
    <submittedName>
        <fullName evidence="10">Zinc carboxypeptidase</fullName>
    </submittedName>
</protein>
<dbReference type="Gene3D" id="3.40.630.10">
    <property type="entry name" value="Zn peptidases"/>
    <property type="match status" value="1"/>
</dbReference>
<evidence type="ECO:0000256" key="6">
    <source>
        <dbReference type="ARBA" id="ARBA00023049"/>
    </source>
</evidence>
<evidence type="ECO:0000259" key="9">
    <source>
        <dbReference type="PROSITE" id="PS52035"/>
    </source>
</evidence>
<dbReference type="AlphaFoldDB" id="A0A1I7KYS8"/>
<dbReference type="PANTHER" id="PTHR11705:SF143">
    <property type="entry name" value="SLL0236 PROTEIN"/>
    <property type="match status" value="1"/>
</dbReference>
<dbReference type="Proteomes" id="UP000183508">
    <property type="component" value="Unassembled WGS sequence"/>
</dbReference>
<feature type="chain" id="PRO_5038784935" evidence="8">
    <location>
        <begin position="20"/>
        <end position="616"/>
    </location>
</feature>